<keyword evidence="5 9" id="KW-1133">Transmembrane helix</keyword>
<feature type="transmembrane region" description="Helical" evidence="9">
    <location>
        <begin position="122"/>
        <end position="146"/>
    </location>
</feature>
<evidence type="ECO:0000313" key="10">
    <source>
        <dbReference type="EMBL" id="RKT55745.1"/>
    </source>
</evidence>
<evidence type="ECO:0000256" key="5">
    <source>
        <dbReference type="ARBA" id="ARBA00022989"/>
    </source>
</evidence>
<evidence type="ECO:0000256" key="7">
    <source>
        <dbReference type="PIRNR" id="PIRNR002744"/>
    </source>
</evidence>
<dbReference type="GO" id="GO:0005886">
    <property type="term" value="C:plasma membrane"/>
    <property type="evidence" value="ECO:0007669"/>
    <property type="project" value="TreeGrafter"/>
</dbReference>
<feature type="transmembrane region" description="Helical" evidence="9">
    <location>
        <begin position="301"/>
        <end position="329"/>
    </location>
</feature>
<feature type="transmembrane region" description="Helical" evidence="9">
    <location>
        <begin position="223"/>
        <end position="244"/>
    </location>
</feature>
<dbReference type="InterPro" id="IPR001248">
    <property type="entry name" value="Pur-cyt_permease"/>
</dbReference>
<feature type="transmembrane region" description="Helical" evidence="9">
    <location>
        <begin position="369"/>
        <end position="390"/>
    </location>
</feature>
<feature type="transmembrane region" description="Helical" evidence="9">
    <location>
        <begin position="256"/>
        <end position="281"/>
    </location>
</feature>
<evidence type="ECO:0000313" key="11">
    <source>
        <dbReference type="Proteomes" id="UP000282084"/>
    </source>
</evidence>
<keyword evidence="11" id="KW-1185">Reference proteome</keyword>
<gene>
    <name evidence="10" type="ORF">C8E97_4431</name>
</gene>
<keyword evidence="3 7" id="KW-0813">Transport</keyword>
<feature type="transmembrane region" description="Helical" evidence="9">
    <location>
        <begin position="410"/>
        <end position="441"/>
    </location>
</feature>
<feature type="compositionally biased region" description="Basic and acidic residues" evidence="8">
    <location>
        <begin position="9"/>
        <end position="21"/>
    </location>
</feature>
<evidence type="ECO:0000256" key="3">
    <source>
        <dbReference type="ARBA" id="ARBA00022448"/>
    </source>
</evidence>
<dbReference type="Gene3D" id="1.10.4160.10">
    <property type="entry name" value="Hydantoin permease"/>
    <property type="match status" value="1"/>
</dbReference>
<feature type="transmembrane region" description="Helical" evidence="9">
    <location>
        <begin position="76"/>
        <end position="101"/>
    </location>
</feature>
<comment type="similarity">
    <text evidence="2 7">Belongs to the purine-cytosine permease (2.A.39) family.</text>
</comment>
<organism evidence="10 11">
    <name type="scientific">Saccharothrix australiensis</name>
    <dbReference type="NCBI Taxonomy" id="2072"/>
    <lineage>
        <taxon>Bacteria</taxon>
        <taxon>Bacillati</taxon>
        <taxon>Actinomycetota</taxon>
        <taxon>Actinomycetes</taxon>
        <taxon>Pseudonocardiales</taxon>
        <taxon>Pseudonocardiaceae</taxon>
        <taxon>Saccharothrix</taxon>
    </lineage>
</organism>
<feature type="region of interest" description="Disordered" evidence="8">
    <location>
        <begin position="1"/>
        <end position="21"/>
    </location>
</feature>
<dbReference type="Proteomes" id="UP000282084">
    <property type="component" value="Unassembled WGS sequence"/>
</dbReference>
<feature type="transmembrane region" description="Helical" evidence="9">
    <location>
        <begin position="46"/>
        <end position="70"/>
    </location>
</feature>
<keyword evidence="4 9" id="KW-0812">Transmembrane</keyword>
<dbReference type="PIRSF" id="PIRSF002744">
    <property type="entry name" value="Pur-cyt_permease"/>
    <property type="match status" value="1"/>
</dbReference>
<name>A0A495W4P7_9PSEU</name>
<protein>
    <submittedName>
        <fullName evidence="10">Purine-cytosine permease-like protein</fullName>
    </submittedName>
</protein>
<sequence>MTANPDAGSAERDPTPDRLARPTRVEAHGIDVIGDDERHGRPRDLLGVWAAPNVSYLNLVIGGALVVLGLTLWQALAVIVVGNLCWVLVGVVAVSGPAAGAPSEVITRAVYGPRGNRVVIGVNGWLISVCYLALSWSAASVTAFALCARSGLEPSTAGKVLIIVGIAAATLVISVYGHATIVRLYPRLTLVLAAVFVVLAGHVLGHTDWSYRPAVELRGVELWAAVAAGLTLVASTALSYNTSADFARYLPRTAKPVAVAGCTALGAYVPSVLFTALGALAATTLDMSDPQTALAGVLPNWFTPVFFVAVILGAIANNAMTVYSAGLALQAIGLRIRRTRSVLLDGTVGVLLTLYALLISDFLDAVSDLMQLTVAVLAPLMAIYAADVLLRRNRYDGHALADQTRGGPFWYAGGVNWAGVGALVTGAAVAVACLSVPGLYTGFLTDALGGIGLSLPVGLVLPALVYTAAMRRRLTSMNTNNSQFP</sequence>
<dbReference type="PANTHER" id="PTHR31806">
    <property type="entry name" value="PURINE-CYTOSINE PERMEASE FCY2-RELATED"/>
    <property type="match status" value="1"/>
</dbReference>
<comment type="subcellular location">
    <subcellularLocation>
        <location evidence="1">Membrane</location>
        <topology evidence="1">Multi-pass membrane protein</topology>
    </subcellularLocation>
</comment>
<evidence type="ECO:0000256" key="6">
    <source>
        <dbReference type="ARBA" id="ARBA00023136"/>
    </source>
</evidence>
<dbReference type="OrthoDB" id="9809167at2"/>
<dbReference type="InterPro" id="IPR026030">
    <property type="entry name" value="Pur-cyt_permease_Fcy2/21/22"/>
</dbReference>
<dbReference type="EMBL" id="RBXO01000001">
    <property type="protein sequence ID" value="RKT55745.1"/>
    <property type="molecule type" value="Genomic_DNA"/>
</dbReference>
<keyword evidence="6 7" id="KW-0472">Membrane</keyword>
<dbReference type="PANTHER" id="PTHR31806:SF1">
    <property type="entry name" value="PURINE-CYTOSINE PERMEASE FCY2-RELATED"/>
    <property type="match status" value="1"/>
</dbReference>
<evidence type="ECO:0000256" key="9">
    <source>
        <dbReference type="SAM" id="Phobius"/>
    </source>
</evidence>
<dbReference type="RefSeq" id="WP_121007410.1">
    <property type="nucleotide sequence ID" value="NZ_RBXO01000001.1"/>
</dbReference>
<feature type="transmembrane region" description="Helical" evidence="9">
    <location>
        <begin position="447"/>
        <end position="469"/>
    </location>
</feature>
<evidence type="ECO:0000256" key="2">
    <source>
        <dbReference type="ARBA" id="ARBA00008974"/>
    </source>
</evidence>
<evidence type="ECO:0000256" key="8">
    <source>
        <dbReference type="SAM" id="MobiDB-lite"/>
    </source>
</evidence>
<feature type="transmembrane region" description="Helical" evidence="9">
    <location>
        <begin position="158"/>
        <end position="177"/>
    </location>
</feature>
<proteinExistence type="inferred from homology"/>
<reference evidence="10 11" key="1">
    <citation type="submission" date="2018-10" db="EMBL/GenBank/DDBJ databases">
        <title>Sequencing the genomes of 1000 actinobacteria strains.</title>
        <authorList>
            <person name="Klenk H.-P."/>
        </authorList>
    </citation>
    <scope>NUCLEOTIDE SEQUENCE [LARGE SCALE GENOMIC DNA]</scope>
    <source>
        <strain evidence="10 11">DSM 43800</strain>
    </source>
</reference>
<comment type="caution">
    <text evidence="10">The sequence shown here is derived from an EMBL/GenBank/DDBJ whole genome shotgun (WGS) entry which is preliminary data.</text>
</comment>
<evidence type="ECO:0000256" key="1">
    <source>
        <dbReference type="ARBA" id="ARBA00004141"/>
    </source>
</evidence>
<dbReference type="Pfam" id="PF02133">
    <property type="entry name" value="Transp_cyt_pur"/>
    <property type="match status" value="1"/>
</dbReference>
<accession>A0A495W4P7</accession>
<dbReference type="AlphaFoldDB" id="A0A495W4P7"/>
<dbReference type="GO" id="GO:0022857">
    <property type="term" value="F:transmembrane transporter activity"/>
    <property type="evidence" value="ECO:0007669"/>
    <property type="project" value="InterPro"/>
</dbReference>
<feature type="transmembrane region" description="Helical" evidence="9">
    <location>
        <begin position="184"/>
        <end position="203"/>
    </location>
</feature>
<evidence type="ECO:0000256" key="4">
    <source>
        <dbReference type="ARBA" id="ARBA00022692"/>
    </source>
</evidence>
<feature type="transmembrane region" description="Helical" evidence="9">
    <location>
        <begin position="341"/>
        <end position="363"/>
    </location>
</feature>